<accession>X1BRT1</accession>
<sequence>MKGEGIKVLLVEDNHGDARLIKEMLAEARGNPFDTECADLLATGLEHLA</sequence>
<evidence type="ECO:0008006" key="2">
    <source>
        <dbReference type="Google" id="ProtNLM"/>
    </source>
</evidence>
<gene>
    <name evidence="1" type="ORF">S01H4_45348</name>
</gene>
<dbReference type="EMBL" id="BART01025238">
    <property type="protein sequence ID" value="GAG98434.1"/>
    <property type="molecule type" value="Genomic_DNA"/>
</dbReference>
<proteinExistence type="predicted"/>
<comment type="caution">
    <text evidence="1">The sequence shown here is derived from an EMBL/GenBank/DDBJ whole genome shotgun (WGS) entry which is preliminary data.</text>
</comment>
<organism evidence="1">
    <name type="scientific">marine sediment metagenome</name>
    <dbReference type="NCBI Taxonomy" id="412755"/>
    <lineage>
        <taxon>unclassified sequences</taxon>
        <taxon>metagenomes</taxon>
        <taxon>ecological metagenomes</taxon>
    </lineage>
</organism>
<evidence type="ECO:0000313" key="1">
    <source>
        <dbReference type="EMBL" id="GAG98434.1"/>
    </source>
</evidence>
<dbReference type="AlphaFoldDB" id="X1BRT1"/>
<reference evidence="1" key="1">
    <citation type="journal article" date="2014" name="Front. Microbiol.">
        <title>High frequency of phylogenetically diverse reductive dehalogenase-homologous genes in deep subseafloor sedimentary metagenomes.</title>
        <authorList>
            <person name="Kawai M."/>
            <person name="Futagami T."/>
            <person name="Toyoda A."/>
            <person name="Takaki Y."/>
            <person name="Nishi S."/>
            <person name="Hori S."/>
            <person name="Arai W."/>
            <person name="Tsubouchi T."/>
            <person name="Morono Y."/>
            <person name="Uchiyama I."/>
            <person name="Ito T."/>
            <person name="Fujiyama A."/>
            <person name="Inagaki F."/>
            <person name="Takami H."/>
        </authorList>
    </citation>
    <scope>NUCLEOTIDE SEQUENCE</scope>
    <source>
        <strain evidence="1">Expedition CK06-06</strain>
    </source>
</reference>
<name>X1BRT1_9ZZZZ</name>
<protein>
    <recommendedName>
        <fullName evidence="2">Response regulatory domain-containing protein</fullName>
    </recommendedName>
</protein>
<feature type="non-terminal residue" evidence="1">
    <location>
        <position position="49"/>
    </location>
</feature>